<dbReference type="EMBL" id="SWLB01000016">
    <property type="protein sequence ID" value="KAF3327907.1"/>
    <property type="molecule type" value="Genomic_DNA"/>
</dbReference>
<keyword evidence="2" id="KW-1185">Reference proteome</keyword>
<dbReference type="SUPFAM" id="SSF46934">
    <property type="entry name" value="UBA-like"/>
    <property type="match status" value="1"/>
</dbReference>
<reference evidence="1" key="1">
    <citation type="submission" date="2020-01" db="EMBL/GenBank/DDBJ databases">
        <title>Genome sequence of Kobresia littledalei, the first chromosome-level genome in the family Cyperaceae.</title>
        <authorList>
            <person name="Qu G."/>
        </authorList>
    </citation>
    <scope>NUCLEOTIDE SEQUENCE</scope>
    <source>
        <strain evidence="1">C.B.Clarke</strain>
        <tissue evidence="1">Leaf</tissue>
    </source>
</reference>
<comment type="caution">
    <text evidence="1">The sequence shown here is derived from an EMBL/GenBank/DDBJ whole genome shotgun (WGS) entry which is preliminary data.</text>
</comment>
<organism evidence="1 2">
    <name type="scientific">Carex littledalei</name>
    <dbReference type="NCBI Taxonomy" id="544730"/>
    <lineage>
        <taxon>Eukaryota</taxon>
        <taxon>Viridiplantae</taxon>
        <taxon>Streptophyta</taxon>
        <taxon>Embryophyta</taxon>
        <taxon>Tracheophyta</taxon>
        <taxon>Spermatophyta</taxon>
        <taxon>Magnoliopsida</taxon>
        <taxon>Liliopsida</taxon>
        <taxon>Poales</taxon>
        <taxon>Cyperaceae</taxon>
        <taxon>Cyperoideae</taxon>
        <taxon>Cariceae</taxon>
        <taxon>Carex</taxon>
        <taxon>Carex subgen. Euthyceras</taxon>
    </lineage>
</organism>
<name>A0A833QVE6_9POAL</name>
<evidence type="ECO:0000313" key="2">
    <source>
        <dbReference type="Proteomes" id="UP000623129"/>
    </source>
</evidence>
<dbReference type="OrthoDB" id="267397at2759"/>
<proteinExistence type="predicted"/>
<gene>
    <name evidence="1" type="ORF">FCM35_KLT06513</name>
</gene>
<sequence>MSCYVSSDPILCLPTDIAAILYVAAEIDMELGEYIRPILEKLYPIPYIVDYVWGASNDGGTGVTRNVAVPEELFASQLADMEHTGFMDRRENIIALLSSWGDVEKAVKRLNFRKNKSEEAGEDNRDENAS</sequence>
<evidence type="ECO:0000313" key="1">
    <source>
        <dbReference type="EMBL" id="KAF3327907.1"/>
    </source>
</evidence>
<dbReference type="InterPro" id="IPR009060">
    <property type="entry name" value="UBA-like_sf"/>
</dbReference>
<dbReference type="Gene3D" id="1.10.8.10">
    <property type="entry name" value="DNA helicase RuvA subunit, C-terminal domain"/>
    <property type="match status" value="1"/>
</dbReference>
<protein>
    <submittedName>
        <fullName evidence="1">Ubiquitin domain-containing protein DSK2a</fullName>
    </submittedName>
</protein>
<dbReference type="Proteomes" id="UP000623129">
    <property type="component" value="Unassembled WGS sequence"/>
</dbReference>
<accession>A0A833QVE6</accession>
<dbReference type="AlphaFoldDB" id="A0A833QVE6"/>